<gene>
    <name evidence="2" type="ORF">RHGRI_007676</name>
</gene>
<keyword evidence="1" id="KW-0472">Membrane</keyword>
<name>A0AAV6L0N5_9ERIC</name>
<accession>A0AAV6L0N5</accession>
<keyword evidence="1" id="KW-0812">Transmembrane</keyword>
<proteinExistence type="predicted"/>
<organism evidence="2 3">
    <name type="scientific">Rhododendron griersonianum</name>
    <dbReference type="NCBI Taxonomy" id="479676"/>
    <lineage>
        <taxon>Eukaryota</taxon>
        <taxon>Viridiplantae</taxon>
        <taxon>Streptophyta</taxon>
        <taxon>Embryophyta</taxon>
        <taxon>Tracheophyta</taxon>
        <taxon>Spermatophyta</taxon>
        <taxon>Magnoliopsida</taxon>
        <taxon>eudicotyledons</taxon>
        <taxon>Gunneridae</taxon>
        <taxon>Pentapetalae</taxon>
        <taxon>asterids</taxon>
        <taxon>Ericales</taxon>
        <taxon>Ericaceae</taxon>
        <taxon>Ericoideae</taxon>
        <taxon>Rhodoreae</taxon>
        <taxon>Rhododendron</taxon>
    </lineage>
</organism>
<dbReference type="AlphaFoldDB" id="A0AAV6L0N5"/>
<evidence type="ECO:0000256" key="1">
    <source>
        <dbReference type="SAM" id="Phobius"/>
    </source>
</evidence>
<dbReference type="Proteomes" id="UP000823749">
    <property type="component" value="Chromosome 3"/>
</dbReference>
<dbReference type="EMBL" id="JACTNZ010000003">
    <property type="protein sequence ID" value="KAG5557517.1"/>
    <property type="molecule type" value="Genomic_DNA"/>
</dbReference>
<sequence>MCLKIFSQSQVFYPSLILLSFLLRSISRRRFCLMILLLHLHLLAHPFPSLHILFLLPMSPSQYPALLLLSFLHHLYLMTHHFITLLG</sequence>
<feature type="transmembrane region" description="Helical" evidence="1">
    <location>
        <begin position="63"/>
        <end position="86"/>
    </location>
</feature>
<comment type="caution">
    <text evidence="2">The sequence shown here is derived from an EMBL/GenBank/DDBJ whole genome shotgun (WGS) entry which is preliminary data.</text>
</comment>
<keyword evidence="1" id="KW-1133">Transmembrane helix</keyword>
<reference evidence="2" key="1">
    <citation type="submission" date="2020-08" db="EMBL/GenBank/DDBJ databases">
        <title>Plant Genome Project.</title>
        <authorList>
            <person name="Zhang R.-G."/>
        </authorList>
    </citation>
    <scope>NUCLEOTIDE SEQUENCE</scope>
    <source>
        <strain evidence="2">WSP0</strain>
        <tissue evidence="2">Leaf</tissue>
    </source>
</reference>
<evidence type="ECO:0000313" key="2">
    <source>
        <dbReference type="EMBL" id="KAG5557517.1"/>
    </source>
</evidence>
<evidence type="ECO:0000313" key="3">
    <source>
        <dbReference type="Proteomes" id="UP000823749"/>
    </source>
</evidence>
<feature type="transmembrane region" description="Helical" evidence="1">
    <location>
        <begin position="35"/>
        <end position="57"/>
    </location>
</feature>
<keyword evidence="3" id="KW-1185">Reference proteome</keyword>
<protein>
    <submittedName>
        <fullName evidence="2">Uncharacterized protein</fullName>
    </submittedName>
</protein>